<comment type="caution">
    <text evidence="1">The sequence shown here is derived from an EMBL/GenBank/DDBJ whole genome shotgun (WGS) entry which is preliminary data.</text>
</comment>
<evidence type="ECO:0000313" key="1">
    <source>
        <dbReference type="EMBL" id="MFC6395605.1"/>
    </source>
</evidence>
<sequence length="151" mass="16567">MATSNDLSRAGFRHSSVVATQLNVVHPEVPDGGPFCRLGVATSAPLAPGVHAWAVGDEVVYVGRASHLLHMVQGAQFARAYNDFTYVPPSKAASIHSPRVRVNRLLNSAIVAGREVTWWWRATESVVEADGLKSDLIHTWHPAWNRNLPRK</sequence>
<accession>A0ABW1WZ91</accession>
<protein>
    <recommendedName>
        <fullName evidence="3">LRAT domain-containing protein</fullName>
    </recommendedName>
</protein>
<dbReference type="Proteomes" id="UP001596266">
    <property type="component" value="Unassembled WGS sequence"/>
</dbReference>
<evidence type="ECO:0000313" key="2">
    <source>
        <dbReference type="Proteomes" id="UP001596266"/>
    </source>
</evidence>
<organism evidence="1 2">
    <name type="scientific">Luteococcus sanguinis</name>
    <dbReference type="NCBI Taxonomy" id="174038"/>
    <lineage>
        <taxon>Bacteria</taxon>
        <taxon>Bacillati</taxon>
        <taxon>Actinomycetota</taxon>
        <taxon>Actinomycetes</taxon>
        <taxon>Propionibacteriales</taxon>
        <taxon>Propionibacteriaceae</taxon>
        <taxon>Luteococcus</taxon>
    </lineage>
</organism>
<evidence type="ECO:0008006" key="3">
    <source>
        <dbReference type="Google" id="ProtNLM"/>
    </source>
</evidence>
<dbReference type="EMBL" id="JBHSUA010000006">
    <property type="protein sequence ID" value="MFC6395605.1"/>
    <property type="molecule type" value="Genomic_DNA"/>
</dbReference>
<keyword evidence="2" id="KW-1185">Reference proteome</keyword>
<reference evidence="2" key="1">
    <citation type="journal article" date="2019" name="Int. J. Syst. Evol. Microbiol.">
        <title>The Global Catalogue of Microorganisms (GCM) 10K type strain sequencing project: providing services to taxonomists for standard genome sequencing and annotation.</title>
        <authorList>
            <consortium name="The Broad Institute Genomics Platform"/>
            <consortium name="The Broad Institute Genome Sequencing Center for Infectious Disease"/>
            <person name="Wu L."/>
            <person name="Ma J."/>
        </authorList>
    </citation>
    <scope>NUCLEOTIDE SEQUENCE [LARGE SCALE GENOMIC DNA]</scope>
    <source>
        <strain evidence="2">CGMCC 1.15277</strain>
    </source>
</reference>
<dbReference type="RefSeq" id="WP_343886347.1">
    <property type="nucleotide sequence ID" value="NZ_BAAAKI010000014.1"/>
</dbReference>
<proteinExistence type="predicted"/>
<name>A0ABW1WZ91_9ACTN</name>
<gene>
    <name evidence="1" type="ORF">ACFP57_01160</name>
</gene>